<dbReference type="AlphaFoldDB" id="A0A1J5PJ83"/>
<gene>
    <name evidence="2" type="primary">cdsA_14</name>
    <name evidence="2" type="ORF">GALL_468040</name>
</gene>
<feature type="transmembrane region" description="Helical" evidence="1">
    <location>
        <begin position="185"/>
        <end position="205"/>
    </location>
</feature>
<dbReference type="PANTHER" id="PTHR43535">
    <property type="entry name" value="PHOSPHATIDATE CYTIDYLYLTRANSFERASE"/>
    <property type="match status" value="1"/>
</dbReference>
<keyword evidence="2" id="KW-0548">Nucleotidyltransferase</keyword>
<dbReference type="GO" id="GO:0004605">
    <property type="term" value="F:phosphatidate cytidylyltransferase activity"/>
    <property type="evidence" value="ECO:0007669"/>
    <property type="project" value="UniProtKB-EC"/>
</dbReference>
<feature type="transmembrane region" description="Helical" evidence="1">
    <location>
        <begin position="159"/>
        <end position="179"/>
    </location>
</feature>
<keyword evidence="1" id="KW-0472">Membrane</keyword>
<keyword evidence="1" id="KW-0812">Transmembrane</keyword>
<dbReference type="Pfam" id="PF01148">
    <property type="entry name" value="CTP_transf_1"/>
    <property type="match status" value="1"/>
</dbReference>
<name>A0A1J5PJ83_9ZZZZ</name>
<evidence type="ECO:0000256" key="1">
    <source>
        <dbReference type="SAM" id="Phobius"/>
    </source>
</evidence>
<dbReference type="EC" id="2.7.7.41" evidence="2"/>
<accession>A0A1J5PJ83</accession>
<proteinExistence type="predicted"/>
<protein>
    <submittedName>
        <fullName evidence="2">Phosphatidate cytidylyltransferase</fullName>
        <ecNumber evidence="2">2.7.7.41</ecNumber>
    </submittedName>
</protein>
<dbReference type="GO" id="GO:0009273">
    <property type="term" value="P:peptidoglycan-based cell wall biogenesis"/>
    <property type="evidence" value="ECO:0007669"/>
    <property type="project" value="TreeGrafter"/>
</dbReference>
<feature type="transmembrane region" description="Helical" evidence="1">
    <location>
        <begin position="87"/>
        <end position="105"/>
    </location>
</feature>
<evidence type="ECO:0000313" key="2">
    <source>
        <dbReference type="EMBL" id="OIQ71574.1"/>
    </source>
</evidence>
<feature type="transmembrane region" description="Helical" evidence="1">
    <location>
        <begin position="117"/>
        <end position="138"/>
    </location>
</feature>
<comment type="caution">
    <text evidence="2">The sequence shown here is derived from an EMBL/GenBank/DDBJ whole genome shotgun (WGS) entry which is preliminary data.</text>
</comment>
<keyword evidence="2" id="KW-0808">Transferase</keyword>
<dbReference type="GO" id="GO:0005886">
    <property type="term" value="C:plasma membrane"/>
    <property type="evidence" value="ECO:0007669"/>
    <property type="project" value="TreeGrafter"/>
</dbReference>
<dbReference type="EMBL" id="MLJW01003665">
    <property type="protein sequence ID" value="OIQ71574.1"/>
    <property type="molecule type" value="Genomic_DNA"/>
</dbReference>
<keyword evidence="1" id="KW-1133">Transmembrane helix</keyword>
<organism evidence="2">
    <name type="scientific">mine drainage metagenome</name>
    <dbReference type="NCBI Taxonomy" id="410659"/>
    <lineage>
        <taxon>unclassified sequences</taxon>
        <taxon>metagenomes</taxon>
        <taxon>ecological metagenomes</taxon>
    </lineage>
</organism>
<sequence length="254" mass="28188">MARLALFGAGSFFALREFLTLSPTRHRDHRSLVLAFFVVLPFQYWLVGSADFNLFTVFIPVYVFLAIPVSSALANDPQRFLERNAKLQWGIMVCIYGMSHVPALLLLNFPRYDQRNAFLVFFLVLVVQTCMVTQHLVARRLMQLGKPPAAPNISQSFSWRAWWAGMASGSLLGAVLAGITPFVPGQAFAMAFIACAAGSLGHLVMKALKRDRGIPIWRGQGRAVTGAGGMLDRIDALCFAAPVFFHSVRWYFGL</sequence>
<dbReference type="PANTHER" id="PTHR43535:SF1">
    <property type="entry name" value="PHOSPHATIDATE CYTIDYLYLTRANSFERASE"/>
    <property type="match status" value="1"/>
</dbReference>
<reference evidence="2" key="1">
    <citation type="submission" date="2016-10" db="EMBL/GenBank/DDBJ databases">
        <title>Sequence of Gallionella enrichment culture.</title>
        <authorList>
            <person name="Poehlein A."/>
            <person name="Muehling M."/>
            <person name="Daniel R."/>
        </authorList>
    </citation>
    <scope>NUCLEOTIDE SEQUENCE</scope>
</reference>
<feature type="transmembrane region" description="Helical" evidence="1">
    <location>
        <begin position="44"/>
        <end position="67"/>
    </location>
</feature>